<dbReference type="RefSeq" id="WP_074649430.1">
    <property type="nucleotide sequence ID" value="NZ_FOIL01000019.1"/>
</dbReference>
<dbReference type="OrthoDB" id="9976803at2"/>
<dbReference type="Pfam" id="PF04277">
    <property type="entry name" value="OAD_gamma"/>
    <property type="match status" value="1"/>
</dbReference>
<gene>
    <name evidence="7" type="ORF">SAMN04487771_101930</name>
</gene>
<dbReference type="AlphaFoldDB" id="A0A1I0EL66"/>
<keyword evidence="3 6" id="KW-0812">Transmembrane</keyword>
<keyword evidence="5 6" id="KW-0472">Membrane</keyword>
<dbReference type="eggNOG" id="ENOG5030VYZ">
    <property type="taxonomic scope" value="Bacteria"/>
</dbReference>
<sequence>MYTATTMNIPTALVVSVSGLAVVFIMLLILMFAIAIISSIVGSIAGTKKQQPVKAAAAAPVVNDEADKELLAVLAATIAEDLGSQPDEFQITKVTEIR</sequence>
<evidence type="ECO:0000313" key="8">
    <source>
        <dbReference type="Proteomes" id="UP000199820"/>
    </source>
</evidence>
<evidence type="ECO:0000256" key="2">
    <source>
        <dbReference type="ARBA" id="ARBA00022475"/>
    </source>
</evidence>
<dbReference type="EMBL" id="FOIL01000019">
    <property type="protein sequence ID" value="SET46110.1"/>
    <property type="molecule type" value="Genomic_DNA"/>
</dbReference>
<comment type="subcellular location">
    <subcellularLocation>
        <location evidence="1">Cell membrane</location>
    </subcellularLocation>
</comment>
<dbReference type="GO" id="GO:0015081">
    <property type="term" value="F:sodium ion transmembrane transporter activity"/>
    <property type="evidence" value="ECO:0007669"/>
    <property type="project" value="InterPro"/>
</dbReference>
<keyword evidence="4 6" id="KW-1133">Transmembrane helix</keyword>
<evidence type="ECO:0000256" key="6">
    <source>
        <dbReference type="SAM" id="Phobius"/>
    </source>
</evidence>
<dbReference type="STRING" id="1526.SAMN02910262_01166"/>
<dbReference type="GO" id="GO:0036376">
    <property type="term" value="P:sodium ion export across plasma membrane"/>
    <property type="evidence" value="ECO:0007669"/>
    <property type="project" value="InterPro"/>
</dbReference>
<keyword evidence="2" id="KW-1003">Cell membrane</keyword>
<accession>A0A1I0EL66</accession>
<evidence type="ECO:0000256" key="3">
    <source>
        <dbReference type="ARBA" id="ARBA00022692"/>
    </source>
</evidence>
<evidence type="ECO:0000256" key="1">
    <source>
        <dbReference type="ARBA" id="ARBA00004236"/>
    </source>
</evidence>
<dbReference type="GO" id="GO:0005886">
    <property type="term" value="C:plasma membrane"/>
    <property type="evidence" value="ECO:0007669"/>
    <property type="project" value="UniProtKB-SubCell"/>
</dbReference>
<keyword evidence="8" id="KW-1185">Reference proteome</keyword>
<dbReference type="NCBIfam" id="TIGR01195">
    <property type="entry name" value="oadG_fam"/>
    <property type="match status" value="1"/>
</dbReference>
<evidence type="ECO:0000313" key="7">
    <source>
        <dbReference type="EMBL" id="SET46110.1"/>
    </source>
</evidence>
<feature type="transmembrane region" description="Helical" evidence="6">
    <location>
        <begin position="12"/>
        <end position="41"/>
    </location>
</feature>
<evidence type="ECO:0000256" key="4">
    <source>
        <dbReference type="ARBA" id="ARBA00022989"/>
    </source>
</evidence>
<dbReference type="InterPro" id="IPR005899">
    <property type="entry name" value="Na_pump_deCOase"/>
</dbReference>
<dbReference type="Proteomes" id="UP000199820">
    <property type="component" value="Unassembled WGS sequence"/>
</dbReference>
<protein>
    <submittedName>
        <fullName evidence="7">Sodium pump decarboxylases, gamma subunit</fullName>
    </submittedName>
</protein>
<reference evidence="7 8" key="1">
    <citation type="submission" date="2016-10" db="EMBL/GenBank/DDBJ databases">
        <authorList>
            <person name="de Groot N.N."/>
        </authorList>
    </citation>
    <scope>NUCLEOTIDE SEQUENCE [LARGE SCALE GENOMIC DNA]</scope>
    <source>
        <strain evidence="7 8">KH1P1</strain>
    </source>
</reference>
<evidence type="ECO:0000256" key="5">
    <source>
        <dbReference type="ARBA" id="ARBA00023136"/>
    </source>
</evidence>
<name>A0A1I0EL66_9FIRM</name>
<organism evidence="7 8">
    <name type="scientific">[Clostridium] aminophilum</name>
    <dbReference type="NCBI Taxonomy" id="1526"/>
    <lineage>
        <taxon>Bacteria</taxon>
        <taxon>Bacillati</taxon>
        <taxon>Bacillota</taxon>
        <taxon>Clostridia</taxon>
        <taxon>Lachnospirales</taxon>
        <taxon>Lachnospiraceae</taxon>
    </lineage>
</organism>
<proteinExistence type="predicted"/>